<evidence type="ECO:0000313" key="3">
    <source>
        <dbReference type="EMBL" id="PQO32756.1"/>
    </source>
</evidence>
<sequence length="586" mass="65480">MLAAGGLSLFNSSLDSASGNEFPVEELPRWWPTQRKPKGIIRLTTKEGHSPALAMLAQSLSGLAAQAVNQDRGEELVWIDTPHEAYRRWYRATLQKTGIEQRGELDAWQLLARLRDQGIVHGFVRYRLDHSTGSANKVRDGIDLSVNVATSLCGVLGAVLIEDSLIDQAQELGLHELVDAREMSLSECFESHKDKFNRHLILAQDPRKPHMRELAIAHRAITLFGQENPVLSILAWLDPLSTVLGWNGGEEWMQVKQFSEYGHVLTVSDWAMGLPFLSIVNPENKLPQINGLDPRAIDWSWEGPCAALVMSDGDNVQWTIGDFTASRHEYWDAPTSGEFPFSWTAPIVPLTQTAPVAADHLARTKPDQTSLVEFGGGYIFPDVFGTKRNENDLLEKYAARLGTWMEATDTRVLCLLLLDLDSPAAKHAYATFARNIPGLVGIIAMQYAPYEGGHGKVFWEDDGLGGQVPIMTCRYAIWEHANRPNAGTPSEIASQISQELPAEQSPEDRLAWTVVHAWSWFRESDDPTFEEVPQQQASRQGARRGHAVANWCQQRLGANVRAVTIEELLWRLRMAHNPDATKRHIE</sequence>
<evidence type="ECO:0000313" key="4">
    <source>
        <dbReference type="Proteomes" id="UP000238322"/>
    </source>
</evidence>
<proteinExistence type="predicted"/>
<dbReference type="InterPro" id="IPR025832">
    <property type="entry name" value="GxGYxYP_C"/>
</dbReference>
<evidence type="ECO:0000259" key="1">
    <source>
        <dbReference type="Pfam" id="PF14323"/>
    </source>
</evidence>
<dbReference type="EMBL" id="PUHY01000012">
    <property type="protein sequence ID" value="PQO32756.1"/>
    <property type="molecule type" value="Genomic_DNA"/>
</dbReference>
<dbReference type="InterPro" id="IPR048309">
    <property type="entry name" value="GxGYxYP_N_3rd"/>
</dbReference>
<name>A0A2S8FKR7_9BACT</name>
<dbReference type="AlphaFoldDB" id="A0A2S8FKR7"/>
<accession>A0A2S8FKR7</accession>
<dbReference type="PANTHER" id="PTHR37321:SF1">
    <property type="entry name" value="EXPORTED PROTEIN"/>
    <property type="match status" value="1"/>
</dbReference>
<dbReference type="Pfam" id="PF20958">
    <property type="entry name" value="GxGYxYP_N_3rd"/>
    <property type="match status" value="1"/>
</dbReference>
<dbReference type="InterPro" id="IPR038410">
    <property type="entry name" value="GxGYxYP_C_sf"/>
</dbReference>
<protein>
    <submittedName>
        <fullName evidence="3">Uncharacterized protein</fullName>
    </submittedName>
</protein>
<dbReference type="Pfam" id="PF14323">
    <property type="entry name" value="GxGYxYP_C"/>
    <property type="match status" value="1"/>
</dbReference>
<comment type="caution">
    <text evidence="3">The sequence shown here is derived from an EMBL/GenBank/DDBJ whole genome shotgun (WGS) entry which is preliminary data.</text>
</comment>
<organism evidence="3 4">
    <name type="scientific">Blastopirellula marina</name>
    <dbReference type="NCBI Taxonomy" id="124"/>
    <lineage>
        <taxon>Bacteria</taxon>
        <taxon>Pseudomonadati</taxon>
        <taxon>Planctomycetota</taxon>
        <taxon>Planctomycetia</taxon>
        <taxon>Pirellulales</taxon>
        <taxon>Pirellulaceae</taxon>
        <taxon>Blastopirellula</taxon>
    </lineage>
</organism>
<reference evidence="3 4" key="1">
    <citation type="submission" date="2018-02" db="EMBL/GenBank/DDBJ databases">
        <title>Comparative genomes isolates from brazilian mangrove.</title>
        <authorList>
            <person name="Araujo J.E."/>
            <person name="Taketani R.G."/>
            <person name="Silva M.C.P."/>
            <person name="Loureco M.V."/>
            <person name="Andreote F.D."/>
        </authorList>
    </citation>
    <scope>NUCLEOTIDE SEQUENCE [LARGE SCALE GENOMIC DNA]</scope>
    <source>
        <strain evidence="3 4">Hex-1 MGV</strain>
    </source>
</reference>
<dbReference type="Gene3D" id="3.20.20.490">
    <property type="entry name" value="GxGYxYP glycoside hydrolase, C-terminal domain"/>
    <property type="match status" value="1"/>
</dbReference>
<feature type="domain" description="GxGYxYP putative glycoside hydrolase C-terminal" evidence="1">
    <location>
        <begin position="307"/>
        <end position="522"/>
    </location>
</feature>
<dbReference type="Proteomes" id="UP000238322">
    <property type="component" value="Unassembled WGS sequence"/>
</dbReference>
<dbReference type="PANTHER" id="PTHR37321">
    <property type="entry name" value="EXPORTED PROTEIN-RELATED"/>
    <property type="match status" value="1"/>
</dbReference>
<gene>
    <name evidence="3" type="ORF">C5Y83_21440</name>
</gene>
<evidence type="ECO:0000259" key="2">
    <source>
        <dbReference type="Pfam" id="PF20958"/>
    </source>
</evidence>
<feature type="domain" description="GxGYxYP putative glycoside hydrolase third N-terminal" evidence="2">
    <location>
        <begin position="200"/>
        <end position="278"/>
    </location>
</feature>